<dbReference type="SMART" id="SM00290">
    <property type="entry name" value="ZnF_UBP"/>
    <property type="match status" value="1"/>
</dbReference>
<keyword evidence="6" id="KW-0833">Ubl conjugation pathway</keyword>
<feature type="compositionally biased region" description="Basic and acidic residues" evidence="7">
    <location>
        <begin position="684"/>
        <end position="695"/>
    </location>
</feature>
<feature type="compositionally biased region" description="Basic residues" evidence="7">
    <location>
        <begin position="433"/>
        <end position="450"/>
    </location>
</feature>
<dbReference type="GeneID" id="107272314"/>
<feature type="compositionally biased region" description="Acidic residues" evidence="7">
    <location>
        <begin position="11"/>
        <end position="27"/>
    </location>
</feature>
<dbReference type="Pfam" id="PF00443">
    <property type="entry name" value="UCH"/>
    <property type="match status" value="1"/>
</dbReference>
<dbReference type="PROSITE" id="PS50271">
    <property type="entry name" value="ZF_UBP"/>
    <property type="match status" value="1"/>
</dbReference>
<dbReference type="PROSITE" id="PS50235">
    <property type="entry name" value="USP_3"/>
    <property type="match status" value="1"/>
</dbReference>
<dbReference type="CTD" id="31458"/>
<dbReference type="InterPro" id="IPR038765">
    <property type="entry name" value="Papain-like_cys_pep_sf"/>
</dbReference>
<keyword evidence="10" id="KW-1185">Reference proteome</keyword>
<evidence type="ECO:0000256" key="1">
    <source>
        <dbReference type="ARBA" id="ARBA00009085"/>
    </source>
</evidence>
<dbReference type="CDD" id="cd02667">
    <property type="entry name" value="Peptidase_C19K"/>
    <property type="match status" value="1"/>
</dbReference>
<dbReference type="GO" id="GO:0016579">
    <property type="term" value="P:protein deubiquitination"/>
    <property type="evidence" value="ECO:0007669"/>
    <property type="project" value="InterPro"/>
</dbReference>
<reference evidence="11" key="1">
    <citation type="submission" date="2025-08" db="UniProtKB">
        <authorList>
            <consortium name="RefSeq"/>
        </authorList>
    </citation>
    <scope>IDENTIFICATION</scope>
</reference>
<dbReference type="AlphaFoldDB" id="A0AAJ7CA90"/>
<dbReference type="InterPro" id="IPR013083">
    <property type="entry name" value="Znf_RING/FYVE/PHD"/>
</dbReference>
<feature type="domain" description="USP" evidence="8">
    <location>
        <begin position="191"/>
        <end position="961"/>
    </location>
</feature>
<feature type="region of interest" description="Disordered" evidence="7">
    <location>
        <begin position="894"/>
        <end position="930"/>
    </location>
</feature>
<evidence type="ECO:0000259" key="9">
    <source>
        <dbReference type="PROSITE" id="PS50271"/>
    </source>
</evidence>
<accession>A0AAJ7CA90</accession>
<dbReference type="PROSITE" id="PS00973">
    <property type="entry name" value="USP_2"/>
    <property type="match status" value="1"/>
</dbReference>
<dbReference type="PROSITE" id="PS00972">
    <property type="entry name" value="USP_1"/>
    <property type="match status" value="1"/>
</dbReference>
<feature type="domain" description="UBP-type" evidence="9">
    <location>
        <begin position="31"/>
        <end position="153"/>
    </location>
</feature>
<evidence type="ECO:0000256" key="4">
    <source>
        <dbReference type="ARBA" id="ARBA00022833"/>
    </source>
</evidence>
<dbReference type="Gene3D" id="3.90.70.10">
    <property type="entry name" value="Cysteine proteinases"/>
    <property type="match status" value="2"/>
</dbReference>
<dbReference type="Gene3D" id="3.30.40.10">
    <property type="entry name" value="Zinc/RING finger domain, C3HC4 (zinc finger)"/>
    <property type="match status" value="1"/>
</dbReference>
<organism evidence="10 11">
    <name type="scientific">Cephus cinctus</name>
    <name type="common">Wheat stem sawfly</name>
    <dbReference type="NCBI Taxonomy" id="211228"/>
    <lineage>
        <taxon>Eukaryota</taxon>
        <taxon>Metazoa</taxon>
        <taxon>Ecdysozoa</taxon>
        <taxon>Arthropoda</taxon>
        <taxon>Hexapoda</taxon>
        <taxon>Insecta</taxon>
        <taxon>Pterygota</taxon>
        <taxon>Neoptera</taxon>
        <taxon>Endopterygota</taxon>
        <taxon>Hymenoptera</taxon>
        <taxon>Cephoidea</taxon>
        <taxon>Cephidae</taxon>
        <taxon>Cephus</taxon>
    </lineage>
</organism>
<dbReference type="GO" id="GO:0006508">
    <property type="term" value="P:proteolysis"/>
    <property type="evidence" value="ECO:0007669"/>
    <property type="project" value="UniProtKB-KW"/>
</dbReference>
<comment type="similarity">
    <text evidence="1 6">Belongs to the peptidase C19 family.</text>
</comment>
<evidence type="ECO:0000256" key="2">
    <source>
        <dbReference type="ARBA" id="ARBA00022723"/>
    </source>
</evidence>
<keyword evidence="3 5" id="KW-0863">Zinc-finger</keyword>
<feature type="region of interest" description="Disordered" evidence="7">
    <location>
        <begin position="425"/>
        <end position="456"/>
    </location>
</feature>
<feature type="region of interest" description="Disordered" evidence="7">
    <location>
        <begin position="477"/>
        <end position="531"/>
    </location>
</feature>
<dbReference type="Proteomes" id="UP000694920">
    <property type="component" value="Unplaced"/>
</dbReference>
<dbReference type="SUPFAM" id="SSF57850">
    <property type="entry name" value="RING/U-box"/>
    <property type="match status" value="1"/>
</dbReference>
<feature type="region of interest" description="Disordered" evidence="7">
    <location>
        <begin position="1"/>
        <end position="28"/>
    </location>
</feature>
<keyword evidence="6" id="KW-0645">Protease</keyword>
<sequence>MGKKRNRQPDANEESSGESTESYEEITGEGMSCPHVTKAINIARVRKILRKTGINTECSACKRIDGNSVKQEEEWFAPLSGPLWICIRCGNQACGRNQRQHAQEHYETPHSDSHCLVVDTHEWSVWCYQCETRINSGYRKQLLEIVEFLKKLAATTYASQQPKMPAIPCQMTEPEINKEKQQIPSDLPKVGGLLNLGNTCFFNAVLQCLAQTPFLIKVLNDLRPEGESFVLPGGKHKGAGDSEKVDMPPMEGSLEGWGNFTSILCKTLTEMQTSNGHQPYRPSELLSSFRRKTLQCTDGGQHDSHELLRYLLELVRNEDLKRYQRQVLKQVGLCGKIDLQRVDVSLKSRVKYYGNQASARLLGPEPVFRGVLVSTLECLECHHSSQRTEPFLDLSLPVMADKPQPPILKRKNSGLEDAFDMMDNITSNAPSKHQLKKEKKNARKYRKNRREHGNANHESCLANNIVIFSQNSIIEEKQGNNPVTEESDADVEDNIETEGMPRPEIGESGYSSEKVSAVASPVSPADHKRLNQSNESVNLNCLSVDNTVLLSPTDNSVSIELKKELNTNTLNTPSPTDVSMMELTQVKLTSESFSPGKLSIAVTESPASPNNENGLLPVLSLSNSLAVNSDLTSPEGLTISPLSSPITSKDSPISPVSSAIDGDYAEKLDRPISRLELIEPELKCDKEESSRKSVPDLDTDEFQSAQSREDDTLTNSITNYQSQNGISDITTGLSKIGLGSGIYQSPTRYHTKEGECSIQSCLNQFTALELMSGSNKVSCEACTARENKGKEDATKIVCTPSTKQYLILRAPAVLILHLKRFQAQRVGFRKVTKTVSFPTVLDLSPVCKDHKKPRLYSLYGIVEHSGTLHGGHYVAYVKARQPLSPDDPRWSFLPSKDAKECEGSSSSASSDSEGEEASARAQPTAEPPPGRWYYVSDSRVMEVDESTVLQSQAYLLFYERIL</sequence>
<keyword evidence="6" id="KW-0788">Thiol protease</keyword>
<feature type="compositionally biased region" description="Polar residues" evidence="7">
    <location>
        <begin position="640"/>
        <end position="657"/>
    </location>
</feature>
<feature type="region of interest" description="Disordered" evidence="7">
    <location>
        <begin position="684"/>
        <end position="710"/>
    </location>
</feature>
<keyword evidence="2" id="KW-0479">Metal-binding</keyword>
<evidence type="ECO:0000256" key="3">
    <source>
        <dbReference type="ARBA" id="ARBA00022771"/>
    </source>
</evidence>
<dbReference type="KEGG" id="ccin:107272314"/>
<dbReference type="InterPro" id="IPR050164">
    <property type="entry name" value="Peptidase_C19"/>
</dbReference>
<dbReference type="PANTHER" id="PTHR24006">
    <property type="entry name" value="UBIQUITIN CARBOXYL-TERMINAL HYDROLASE"/>
    <property type="match status" value="1"/>
</dbReference>
<dbReference type="InterPro" id="IPR001394">
    <property type="entry name" value="Peptidase_C19_UCH"/>
</dbReference>
<protein>
    <recommendedName>
        <fullName evidence="6">Ubiquitin carboxyl-terminal hydrolase</fullName>
        <ecNumber evidence="6">3.4.19.12</ecNumber>
    </recommendedName>
</protein>
<gene>
    <name evidence="11" type="primary">LOC107272314</name>
</gene>
<dbReference type="RefSeq" id="XP_015604833.1">
    <property type="nucleotide sequence ID" value="XM_015749347.2"/>
</dbReference>
<proteinExistence type="inferred from homology"/>
<dbReference type="GO" id="GO:0008270">
    <property type="term" value="F:zinc ion binding"/>
    <property type="evidence" value="ECO:0007669"/>
    <property type="project" value="UniProtKB-KW"/>
</dbReference>
<dbReference type="GO" id="GO:0004843">
    <property type="term" value="F:cysteine-type deubiquitinase activity"/>
    <property type="evidence" value="ECO:0007669"/>
    <property type="project" value="UniProtKB-UniRule"/>
</dbReference>
<name>A0AAJ7CA90_CEPCN</name>
<evidence type="ECO:0000256" key="6">
    <source>
        <dbReference type="RuleBase" id="RU366025"/>
    </source>
</evidence>
<dbReference type="GO" id="GO:0005634">
    <property type="term" value="C:nucleus"/>
    <property type="evidence" value="ECO:0007669"/>
    <property type="project" value="TreeGrafter"/>
</dbReference>
<dbReference type="InterPro" id="IPR028889">
    <property type="entry name" value="USP"/>
</dbReference>
<evidence type="ECO:0000256" key="7">
    <source>
        <dbReference type="SAM" id="MobiDB-lite"/>
    </source>
</evidence>
<dbReference type="InterPro" id="IPR001607">
    <property type="entry name" value="Znf_UBP"/>
</dbReference>
<dbReference type="PANTHER" id="PTHR24006:SF781">
    <property type="entry name" value="LD34905P"/>
    <property type="match status" value="1"/>
</dbReference>
<keyword evidence="6 11" id="KW-0378">Hydrolase</keyword>
<dbReference type="EC" id="3.4.19.12" evidence="6"/>
<comment type="catalytic activity">
    <reaction evidence="6">
        <text>Thiol-dependent hydrolysis of ester, thioester, amide, peptide and isopeptide bonds formed by the C-terminal Gly of ubiquitin (a 76-residue protein attached to proteins as an intracellular targeting signal).</text>
        <dbReference type="EC" id="3.4.19.12"/>
    </reaction>
</comment>
<evidence type="ECO:0000313" key="11">
    <source>
        <dbReference type="RefSeq" id="XP_015604833.1"/>
    </source>
</evidence>
<dbReference type="GO" id="GO:0005829">
    <property type="term" value="C:cytosol"/>
    <property type="evidence" value="ECO:0007669"/>
    <property type="project" value="TreeGrafter"/>
</dbReference>
<evidence type="ECO:0000259" key="8">
    <source>
        <dbReference type="PROSITE" id="PS50235"/>
    </source>
</evidence>
<dbReference type="Pfam" id="PF02148">
    <property type="entry name" value="zf-UBP"/>
    <property type="match status" value="1"/>
</dbReference>
<feature type="region of interest" description="Disordered" evidence="7">
    <location>
        <begin position="638"/>
        <end position="658"/>
    </location>
</feature>
<evidence type="ECO:0000313" key="10">
    <source>
        <dbReference type="Proteomes" id="UP000694920"/>
    </source>
</evidence>
<keyword evidence="4" id="KW-0862">Zinc</keyword>
<dbReference type="InterPro" id="IPR018200">
    <property type="entry name" value="USP_CS"/>
</dbReference>
<evidence type="ECO:0000256" key="5">
    <source>
        <dbReference type="PROSITE-ProRule" id="PRU00502"/>
    </source>
</evidence>
<feature type="compositionally biased region" description="Acidic residues" evidence="7">
    <location>
        <begin position="485"/>
        <end position="496"/>
    </location>
</feature>
<dbReference type="SUPFAM" id="SSF54001">
    <property type="entry name" value="Cysteine proteinases"/>
    <property type="match status" value="1"/>
</dbReference>